<reference evidence="2" key="2">
    <citation type="submission" date="2021-04" db="EMBL/GenBank/DDBJ databases">
        <authorList>
            <person name="Podell S."/>
        </authorList>
    </citation>
    <scope>NUCLEOTIDE SEQUENCE</scope>
    <source>
        <strain evidence="2">Hildebrandi</strain>
    </source>
</reference>
<name>A0A9K3PMQ9_9STRA</name>
<dbReference type="EMBL" id="JAGRRH010000017">
    <property type="protein sequence ID" value="KAG7352436.1"/>
    <property type="molecule type" value="Genomic_DNA"/>
</dbReference>
<comment type="caution">
    <text evidence="2">The sequence shown here is derived from an EMBL/GenBank/DDBJ whole genome shotgun (WGS) entry which is preliminary data.</text>
</comment>
<reference evidence="2" key="1">
    <citation type="journal article" date="2021" name="Sci. Rep.">
        <title>Diploid genomic architecture of Nitzschia inconspicua, an elite biomass production diatom.</title>
        <authorList>
            <person name="Oliver A."/>
            <person name="Podell S."/>
            <person name="Pinowska A."/>
            <person name="Traller J.C."/>
            <person name="Smith S.R."/>
            <person name="McClure R."/>
            <person name="Beliaev A."/>
            <person name="Bohutskyi P."/>
            <person name="Hill E.A."/>
            <person name="Rabines A."/>
            <person name="Zheng H."/>
            <person name="Allen L.Z."/>
            <person name="Kuo A."/>
            <person name="Grigoriev I.V."/>
            <person name="Allen A.E."/>
            <person name="Hazlebeck D."/>
            <person name="Allen E.E."/>
        </authorList>
    </citation>
    <scope>NUCLEOTIDE SEQUENCE</scope>
    <source>
        <strain evidence="2">Hildebrandi</strain>
    </source>
</reference>
<keyword evidence="1" id="KW-0472">Membrane</keyword>
<evidence type="ECO:0000313" key="3">
    <source>
        <dbReference type="Proteomes" id="UP000693970"/>
    </source>
</evidence>
<dbReference type="AlphaFoldDB" id="A0A9K3PMQ9"/>
<keyword evidence="1" id="KW-0812">Transmembrane</keyword>
<keyword evidence="1" id="KW-1133">Transmembrane helix</keyword>
<organism evidence="2 3">
    <name type="scientific">Nitzschia inconspicua</name>
    <dbReference type="NCBI Taxonomy" id="303405"/>
    <lineage>
        <taxon>Eukaryota</taxon>
        <taxon>Sar</taxon>
        <taxon>Stramenopiles</taxon>
        <taxon>Ochrophyta</taxon>
        <taxon>Bacillariophyta</taxon>
        <taxon>Bacillariophyceae</taxon>
        <taxon>Bacillariophycidae</taxon>
        <taxon>Bacillariales</taxon>
        <taxon>Bacillariaceae</taxon>
        <taxon>Nitzschia</taxon>
    </lineage>
</organism>
<protein>
    <submittedName>
        <fullName evidence="2">Uncharacterized protein</fullName>
    </submittedName>
</protein>
<evidence type="ECO:0000313" key="2">
    <source>
        <dbReference type="EMBL" id="KAG7352436.1"/>
    </source>
</evidence>
<gene>
    <name evidence="2" type="ORF">IV203_008484</name>
</gene>
<feature type="transmembrane region" description="Helical" evidence="1">
    <location>
        <begin position="38"/>
        <end position="67"/>
    </location>
</feature>
<dbReference type="Proteomes" id="UP000693970">
    <property type="component" value="Unassembled WGS sequence"/>
</dbReference>
<accession>A0A9K3PMQ9</accession>
<sequence length="108" mass="11919">MSTKSTWKRSRKALDMIGEAAPFSGLITGGLRMQVGHIAMYVLTIFCVMLQYMSLTAANVACCLVCLDREAWQSRIAMKTSRWGTARRPWKNILGNFSPLGSVTTSAV</sequence>
<evidence type="ECO:0000256" key="1">
    <source>
        <dbReference type="SAM" id="Phobius"/>
    </source>
</evidence>
<keyword evidence="3" id="KW-1185">Reference proteome</keyword>
<proteinExistence type="predicted"/>